<dbReference type="PANTHER" id="PTHR13678">
    <property type="entry name" value="VACUOLAR PROTEIN SORTING-ASSOCIATED PROTEIN 37"/>
    <property type="match status" value="1"/>
</dbReference>
<feature type="domain" description="VPS37 C-terminal" evidence="9">
    <location>
        <begin position="85"/>
        <end position="174"/>
    </location>
</feature>
<dbReference type="InterPro" id="IPR009851">
    <property type="entry name" value="Mod_r"/>
</dbReference>
<evidence type="ECO:0000256" key="6">
    <source>
        <dbReference type="ARBA" id="ARBA00025010"/>
    </source>
</evidence>
<dbReference type="GeneID" id="105231573"/>
<feature type="coiled-coil region" evidence="8">
    <location>
        <begin position="39"/>
        <end position="98"/>
    </location>
</feature>
<evidence type="ECO:0000256" key="5">
    <source>
        <dbReference type="ARBA" id="ARBA00022927"/>
    </source>
</evidence>
<reference evidence="12" key="2">
    <citation type="submission" date="2022-04" db="UniProtKB">
        <authorList>
            <consortium name="RefSeq"/>
        </authorList>
    </citation>
    <scope>IDENTIFICATION</scope>
    <source>
        <strain evidence="12">Punador</strain>
    </source>
</reference>
<evidence type="ECO:0000256" key="7">
    <source>
        <dbReference type="PROSITE-ProRule" id="PRU00646"/>
    </source>
</evidence>
<dbReference type="PANTHER" id="PTHR13678:SF27">
    <property type="entry name" value="LD45836P"/>
    <property type="match status" value="1"/>
</dbReference>
<dbReference type="EMBL" id="GAKP01012887">
    <property type="protein sequence ID" value="JAC46065.1"/>
    <property type="molecule type" value="Transcribed_RNA"/>
</dbReference>
<name>A0A034VW37_BACDO</name>
<keyword evidence="3 7" id="KW-0813">Transport</keyword>
<proteinExistence type="inferred from homology"/>
<evidence type="ECO:0000256" key="3">
    <source>
        <dbReference type="ARBA" id="ARBA00022448"/>
    </source>
</evidence>
<evidence type="ECO:0000256" key="8">
    <source>
        <dbReference type="SAM" id="Coils"/>
    </source>
</evidence>
<dbReference type="OrthoDB" id="10004364at2759"/>
<comment type="similarity">
    <text evidence="2">Belongs to the VPS37 family.</text>
</comment>
<dbReference type="GO" id="GO:0043162">
    <property type="term" value="P:ubiquitin-dependent protein catabolic process via the multivesicular body sorting pathway"/>
    <property type="evidence" value="ECO:0007669"/>
    <property type="project" value="TreeGrafter"/>
</dbReference>
<dbReference type="CTD" id="79720"/>
<dbReference type="Pfam" id="PF07200">
    <property type="entry name" value="Mod_r"/>
    <property type="match status" value="1"/>
</dbReference>
<comment type="function">
    <text evidence="6">Component of the ESCRT-I complex, a regulator of vesicular trafficking process. Required for the sorting of endocytic ubiquitinated cargos into multivesicular bodies. May be involved in cell growth and differentiation.</text>
</comment>
<evidence type="ECO:0000259" key="9">
    <source>
        <dbReference type="PROSITE" id="PS51314"/>
    </source>
</evidence>
<dbReference type="RefSeq" id="XP_011211249.1">
    <property type="nucleotide sequence ID" value="XM_011212947.3"/>
</dbReference>
<evidence type="ECO:0000256" key="2">
    <source>
        <dbReference type="ARBA" id="ARBA00007617"/>
    </source>
</evidence>
<evidence type="ECO:0000313" key="10">
    <source>
        <dbReference type="EMBL" id="JAC46065.1"/>
    </source>
</evidence>
<evidence type="ECO:0000256" key="1">
    <source>
        <dbReference type="ARBA" id="ARBA00004633"/>
    </source>
</evidence>
<protein>
    <submittedName>
        <fullName evidence="10 12">Vacuolar protein sorting-associated protein 37B</fullName>
    </submittedName>
</protein>
<evidence type="ECO:0000313" key="12">
    <source>
        <dbReference type="RefSeq" id="XP_011211249.1"/>
    </source>
</evidence>
<organism evidence="10">
    <name type="scientific">Bactrocera dorsalis</name>
    <name type="common">Oriental fruit fly</name>
    <name type="synonym">Dacus dorsalis</name>
    <dbReference type="NCBI Taxonomy" id="27457"/>
    <lineage>
        <taxon>Eukaryota</taxon>
        <taxon>Metazoa</taxon>
        <taxon>Ecdysozoa</taxon>
        <taxon>Arthropoda</taxon>
        <taxon>Hexapoda</taxon>
        <taxon>Insecta</taxon>
        <taxon>Pterygota</taxon>
        <taxon>Neoptera</taxon>
        <taxon>Endopterygota</taxon>
        <taxon>Diptera</taxon>
        <taxon>Brachycera</taxon>
        <taxon>Muscomorpha</taxon>
        <taxon>Tephritoidea</taxon>
        <taxon>Tephritidae</taxon>
        <taxon>Bactrocera</taxon>
        <taxon>Bactrocera</taxon>
    </lineage>
</organism>
<dbReference type="AlphaFoldDB" id="A0A034VW37"/>
<reference evidence="10" key="1">
    <citation type="journal article" date="2014" name="BMC Genomics">
        <title>Characterizing the developmental transcriptome of the oriental fruit fly, Bactrocera dorsalis (Diptera: Tephritidae) through comparative genomic analysis with Drosophila melanogaster utilizing modENCODE datasets.</title>
        <authorList>
            <person name="Geib S.M."/>
            <person name="Calla B."/>
            <person name="Hall B."/>
            <person name="Hou S."/>
            <person name="Manoukis N.C."/>
        </authorList>
    </citation>
    <scope>NUCLEOTIDE SEQUENCE</scope>
    <source>
        <strain evidence="10">Punador</strain>
    </source>
</reference>
<keyword evidence="8" id="KW-0175">Coiled coil</keyword>
<dbReference type="KEGG" id="bdr:105231573"/>
<accession>A0A034VW37</accession>
<sequence length="213" mass="23725">MYQEYLNQLQSSIAPLSSDELKDLLNDDEKLDEKVSVVLENLKTQKDDLLIENRSKAESNIEKEPKIIELRGKVNELMEEAKKSCQAVQEKLGEVKEKSGSVSQETALALIQTAAAESEEATDALIKQFTDNEIGVEAFLDDFLVTRKTMHLRKLKAEKMQELMRRQTQAPQRGNPLLPNSGFYPTPGVPGIGGGGVPYPLGPMMPMPPPRPY</sequence>
<dbReference type="GO" id="GO:0031902">
    <property type="term" value="C:late endosome membrane"/>
    <property type="evidence" value="ECO:0007669"/>
    <property type="project" value="UniProtKB-SubCell"/>
</dbReference>
<dbReference type="Proteomes" id="UP001652620">
    <property type="component" value="Unplaced"/>
</dbReference>
<dbReference type="OMA" id="MYQEYLN"/>
<dbReference type="GO" id="GO:0006623">
    <property type="term" value="P:protein targeting to vacuole"/>
    <property type="evidence" value="ECO:0007669"/>
    <property type="project" value="TreeGrafter"/>
</dbReference>
<keyword evidence="4" id="KW-0967">Endosome</keyword>
<evidence type="ECO:0000256" key="4">
    <source>
        <dbReference type="ARBA" id="ARBA00022753"/>
    </source>
</evidence>
<keyword evidence="5 7" id="KW-0653">Protein transport</keyword>
<dbReference type="GO" id="GO:0006612">
    <property type="term" value="P:protein targeting to membrane"/>
    <property type="evidence" value="ECO:0007669"/>
    <property type="project" value="TreeGrafter"/>
</dbReference>
<evidence type="ECO:0000313" key="11">
    <source>
        <dbReference type="Proteomes" id="UP001652620"/>
    </source>
</evidence>
<dbReference type="GO" id="GO:0000813">
    <property type="term" value="C:ESCRT I complex"/>
    <property type="evidence" value="ECO:0007669"/>
    <property type="project" value="TreeGrafter"/>
</dbReference>
<keyword evidence="11" id="KW-1185">Reference proteome</keyword>
<gene>
    <name evidence="10" type="primary">VP37B</name>
    <name evidence="12" type="synonym">LOC105231573</name>
</gene>
<dbReference type="PROSITE" id="PS51314">
    <property type="entry name" value="VPS37_C"/>
    <property type="match status" value="1"/>
</dbReference>
<comment type="subcellular location">
    <subcellularLocation>
        <location evidence="1">Late endosome membrane</location>
        <topology evidence="1">Peripheral membrane protein</topology>
    </subcellularLocation>
</comment>